<dbReference type="RefSeq" id="WP_145715466.1">
    <property type="nucleotide sequence ID" value="NZ_BAAAFY010000001.1"/>
</dbReference>
<gene>
    <name evidence="1" type="ORF">LX66_3357</name>
</gene>
<sequence>MAKDRRYKTVKALIESGQLKNFQDIYDILPKSVIGADLKINYYKSTKHYNNPGTFEVDEIIKLSRLIEVDDVVLYQLLSKARKGAIK</sequence>
<evidence type="ECO:0000313" key="2">
    <source>
        <dbReference type="Proteomes" id="UP000316778"/>
    </source>
</evidence>
<keyword evidence="2" id="KW-1185">Reference proteome</keyword>
<reference evidence="1 2" key="1">
    <citation type="journal article" date="2013" name="Stand. Genomic Sci.">
        <title>Genomic Encyclopedia of Type Strains, Phase I: The one thousand microbial genomes (KMG-I) project.</title>
        <authorList>
            <person name="Kyrpides N.C."/>
            <person name="Woyke T."/>
            <person name="Eisen J.A."/>
            <person name="Garrity G."/>
            <person name="Lilburn T.G."/>
            <person name="Beck B.J."/>
            <person name="Whitman W.B."/>
            <person name="Hugenholtz P."/>
            <person name="Klenk H.P."/>
        </authorList>
    </citation>
    <scope>NUCLEOTIDE SEQUENCE [LARGE SCALE GENOMIC DNA]</scope>
    <source>
        <strain evidence="1 2">DSM 13484</strain>
    </source>
</reference>
<organism evidence="1 2">
    <name type="scientific">Chitinophaga japonensis</name>
    <name type="common">Flexibacter japonensis</name>
    <dbReference type="NCBI Taxonomy" id="104662"/>
    <lineage>
        <taxon>Bacteria</taxon>
        <taxon>Pseudomonadati</taxon>
        <taxon>Bacteroidota</taxon>
        <taxon>Chitinophagia</taxon>
        <taxon>Chitinophagales</taxon>
        <taxon>Chitinophagaceae</taxon>
        <taxon>Chitinophaga</taxon>
    </lineage>
</organism>
<dbReference type="AlphaFoldDB" id="A0A562T6Z4"/>
<comment type="caution">
    <text evidence="1">The sequence shown here is derived from an EMBL/GenBank/DDBJ whole genome shotgun (WGS) entry which is preliminary data.</text>
</comment>
<evidence type="ECO:0000313" key="1">
    <source>
        <dbReference type="EMBL" id="TWI89262.1"/>
    </source>
</evidence>
<dbReference type="EMBL" id="VLLG01000003">
    <property type="protein sequence ID" value="TWI89262.1"/>
    <property type="molecule type" value="Genomic_DNA"/>
</dbReference>
<proteinExistence type="predicted"/>
<name>A0A562T6Z4_CHIJA</name>
<dbReference type="OrthoDB" id="676945at2"/>
<protein>
    <submittedName>
        <fullName evidence="1">Uncharacterized protein</fullName>
    </submittedName>
</protein>
<accession>A0A562T6Z4</accession>
<dbReference type="Proteomes" id="UP000316778">
    <property type="component" value="Unassembled WGS sequence"/>
</dbReference>